<feature type="compositionally biased region" description="Low complexity" evidence="1">
    <location>
        <begin position="764"/>
        <end position="773"/>
    </location>
</feature>
<dbReference type="EMBL" id="BFAD01000001">
    <property type="protein sequence ID" value="GBE78105.1"/>
    <property type="molecule type" value="Genomic_DNA"/>
</dbReference>
<feature type="region of interest" description="Disordered" evidence="1">
    <location>
        <begin position="1292"/>
        <end position="1322"/>
    </location>
</feature>
<feature type="compositionally biased region" description="Polar residues" evidence="1">
    <location>
        <begin position="329"/>
        <end position="355"/>
    </location>
</feature>
<feature type="compositionally biased region" description="Basic and acidic residues" evidence="1">
    <location>
        <begin position="357"/>
        <end position="371"/>
    </location>
</feature>
<feature type="compositionally biased region" description="Basic and acidic residues" evidence="1">
    <location>
        <begin position="491"/>
        <end position="503"/>
    </location>
</feature>
<feature type="compositionally biased region" description="Low complexity" evidence="1">
    <location>
        <begin position="397"/>
        <end position="408"/>
    </location>
</feature>
<proteinExistence type="predicted"/>
<feature type="region of interest" description="Disordered" evidence="1">
    <location>
        <begin position="325"/>
        <end position="615"/>
    </location>
</feature>
<feature type="region of interest" description="Disordered" evidence="1">
    <location>
        <begin position="1599"/>
        <end position="1618"/>
    </location>
</feature>
<feature type="compositionally biased region" description="Low complexity" evidence="1">
    <location>
        <begin position="161"/>
        <end position="176"/>
    </location>
</feature>
<feature type="region of interest" description="Disordered" evidence="1">
    <location>
        <begin position="25"/>
        <end position="90"/>
    </location>
</feature>
<feature type="region of interest" description="Disordered" evidence="1">
    <location>
        <begin position="1399"/>
        <end position="1432"/>
    </location>
</feature>
<name>A0A401G7F9_9APHY</name>
<feature type="compositionally biased region" description="Polar residues" evidence="1">
    <location>
        <begin position="587"/>
        <end position="598"/>
    </location>
</feature>
<dbReference type="RefSeq" id="XP_027609018.1">
    <property type="nucleotide sequence ID" value="XM_027753217.1"/>
</dbReference>
<feature type="compositionally biased region" description="Polar residues" evidence="1">
    <location>
        <begin position="1412"/>
        <end position="1424"/>
    </location>
</feature>
<feature type="compositionally biased region" description="Pro residues" evidence="1">
    <location>
        <begin position="183"/>
        <end position="196"/>
    </location>
</feature>
<evidence type="ECO:0000313" key="2">
    <source>
        <dbReference type="EMBL" id="GBE78105.1"/>
    </source>
</evidence>
<feature type="compositionally biased region" description="Polar residues" evidence="1">
    <location>
        <begin position="375"/>
        <end position="385"/>
    </location>
</feature>
<feature type="region of interest" description="Disordered" evidence="1">
    <location>
        <begin position="1232"/>
        <end position="1264"/>
    </location>
</feature>
<feature type="region of interest" description="Disordered" evidence="1">
    <location>
        <begin position="712"/>
        <end position="780"/>
    </location>
</feature>
<gene>
    <name evidence="2" type="ORF">SCP_0109870</name>
</gene>
<feature type="compositionally biased region" description="Polar residues" evidence="1">
    <location>
        <begin position="105"/>
        <end position="130"/>
    </location>
</feature>
<feature type="compositionally biased region" description="Pro residues" evidence="1">
    <location>
        <begin position="1605"/>
        <end position="1618"/>
    </location>
</feature>
<organism evidence="2 3">
    <name type="scientific">Sparassis crispa</name>
    <dbReference type="NCBI Taxonomy" id="139825"/>
    <lineage>
        <taxon>Eukaryota</taxon>
        <taxon>Fungi</taxon>
        <taxon>Dikarya</taxon>
        <taxon>Basidiomycota</taxon>
        <taxon>Agaricomycotina</taxon>
        <taxon>Agaricomycetes</taxon>
        <taxon>Polyporales</taxon>
        <taxon>Sparassidaceae</taxon>
        <taxon>Sparassis</taxon>
    </lineage>
</organism>
<dbReference type="Proteomes" id="UP000287166">
    <property type="component" value="Unassembled WGS sequence"/>
</dbReference>
<feature type="compositionally biased region" description="Basic and acidic residues" evidence="1">
    <location>
        <begin position="474"/>
        <end position="484"/>
    </location>
</feature>
<dbReference type="OrthoDB" id="2504896at2759"/>
<feature type="region of interest" description="Disordered" evidence="1">
    <location>
        <begin position="103"/>
        <end position="229"/>
    </location>
</feature>
<dbReference type="InParanoid" id="A0A401G7F9"/>
<keyword evidence="3" id="KW-1185">Reference proteome</keyword>
<feature type="region of interest" description="Disordered" evidence="1">
    <location>
        <begin position="1151"/>
        <end position="1193"/>
    </location>
</feature>
<feature type="region of interest" description="Disordered" evidence="1">
    <location>
        <begin position="1"/>
        <end position="20"/>
    </location>
</feature>
<protein>
    <submittedName>
        <fullName evidence="2">Uncharacterized protein</fullName>
    </submittedName>
</protein>
<dbReference type="GeneID" id="38775022"/>
<feature type="compositionally biased region" description="Low complexity" evidence="1">
    <location>
        <begin position="52"/>
        <end position="71"/>
    </location>
</feature>
<feature type="compositionally biased region" description="Polar residues" evidence="1">
    <location>
        <begin position="140"/>
        <end position="158"/>
    </location>
</feature>
<feature type="region of interest" description="Disordered" evidence="1">
    <location>
        <begin position="631"/>
        <end position="690"/>
    </location>
</feature>
<comment type="caution">
    <text evidence="2">The sequence shown here is derived from an EMBL/GenBank/DDBJ whole genome shotgun (WGS) entry which is preliminary data.</text>
</comment>
<feature type="region of interest" description="Disordered" evidence="1">
    <location>
        <begin position="844"/>
        <end position="942"/>
    </location>
</feature>
<evidence type="ECO:0000256" key="1">
    <source>
        <dbReference type="SAM" id="MobiDB-lite"/>
    </source>
</evidence>
<evidence type="ECO:0000313" key="3">
    <source>
        <dbReference type="Proteomes" id="UP000287166"/>
    </source>
</evidence>
<feature type="compositionally biased region" description="Low complexity" evidence="1">
    <location>
        <begin position="1245"/>
        <end position="1256"/>
    </location>
</feature>
<dbReference type="STRING" id="139825.A0A401G7F9"/>
<feature type="region of interest" description="Disordered" evidence="1">
    <location>
        <begin position="1362"/>
        <end position="1382"/>
    </location>
</feature>
<feature type="compositionally biased region" description="Low complexity" evidence="1">
    <location>
        <begin position="848"/>
        <end position="858"/>
    </location>
</feature>
<sequence>MANTEITDLSDSSTKVVGASSAQVGAGIDELSSDSGQEIVVAERPDGHNAEASPLSLSPGSASTPLGGSSANGLHPGANNPPTLTVPHPKRFSHVNINKKFLEKASSTSPSGQTLSASATMKTGSSSQKPVLQMPPSHSRLVTTKLTATPQPSTTTGPGWSRPSSTVSSVAPTPISATNPKTPAVPTPAPSHPAPQPTTVGKVIQPQPRSVSDISGGINKKPSSSRSAWGNAKVVPAVVQLDAVAADFPTAAEVAQGRTTKLMEKKQAAELAEVQKQAITAEEDTFRGVHLDPNAHHWDEMEEDDDNFLGGVIEFDDGRQYKIQPADVHQQSTPELATASAADSTKQAGTLSIDQPVSKEDRFADDFDRSWPRSRITTTFPQQQRDPFPNGPASATSSQSHHSPQESSRVLFNERSNKLEPYSHAPLRQGVPGATSYLMRRGSRSDQTASPTDTRFARDLPPHTQGVQLLQKAPDGRAFGDHFGHPPFEQSRFRDRDASRRDATFPPLHSMTRTPSQGHSRDHYGPFAHASSSPRGISGELPSESWARRSTAMGPPSPSTEPLRDGVRQLPPHLSEMPHPTPPAPTVSGSESRVSATLISEAPHDVSPVTTERSLQSSAMPIVDIEEVRKAAMHSAAERAKLRRQHEEEEREKEKERARQKAAELEEKMKTMEQAKTRSHPDADATDGQVDKLIQDAVRSAQSVVALAEPVHPPVASQGTSPVSAKPLFSKGASTSRRSSFHVETYLPGREGESWRSKATSARSPSSHPDISPMHPPPPLLAEVESLTLSADENLEVFDFSELDKLVGAEKSPQRPDMQISQGAGLPLRPTRAVASDFFDNHAPTVHGSADSGRSDSASWRRKPSHYRDYSMENTDSTTAIPLEHPRIQVVTQDSSVSGEDSSAGSQEAVASHQRFNEESARFSGPNHSALPNHASQRSPLTPSYREAPMSALNDAILRIKGALDGMHHRTDLPEQQKWLPPALRPKTGVLEPSVNDPNEVFDRTGYEPPRSPRPAWNNFVVNLPHVSTPLEPVSARQPRLSRSQFLAQRNIFSWDISSDGTAQRNLTEALFGRLQFYRGHARYNISLPRGHIGLKPIMEETFGPVVNLPSKLARSTLQVVPLTGLQELGNTPESHTKLISSKIRHTDATKLDTISRSPPPEAAFSTTASLPKGDGDPSQAINGVSGKSRIQPKMPIGSDVAFYRDARSDAVSQPAAIVNFIVTSELEGEKTSELSAMHSKQTVPSPSHSSAPAQSTKLLPMDKGDSSIAVERFTAPESEYDLKKARSLERALATPPPQPSSSWMKSPRTYPTKDSPARAPDPEHLKAVWSQASDKAALPSVNSLEGIADDLTAVPFTLQDVKSEDGETPPPSGSGPPSRMSLHDVTRAFQQVPATSVNSANRGATLPALNSPPSGSISRQPTFAFSPPGPGSNMRSAYSPYPSPMMSHSPTPAVFYPPQMAPSPAPRPMVLSGTPPAYVQPMWMSVASPNGQAPSGVMRPLTSPYPAQLLPYPSPGGALPVYAPPPQNMQNGLPQQVNGMQNRTNGLTMMSPVMQAQPMYAGSPVLMPALPPGAYPGVPANRPQLRGGFDHAPGVPVLSSSVAHPPPSYAPYPRPTW</sequence>
<feature type="compositionally biased region" description="Low complexity" evidence="1">
    <location>
        <begin position="894"/>
        <end position="906"/>
    </location>
</feature>
<accession>A0A401G7F9</accession>
<reference evidence="2 3" key="1">
    <citation type="journal article" date="2018" name="Sci. Rep.">
        <title>Genome sequence of the cauliflower mushroom Sparassis crispa (Hanabiratake) and its association with beneficial usage.</title>
        <authorList>
            <person name="Kiyama R."/>
            <person name="Furutani Y."/>
            <person name="Kawaguchi K."/>
            <person name="Nakanishi T."/>
        </authorList>
    </citation>
    <scope>NUCLEOTIDE SEQUENCE [LARGE SCALE GENOMIC DNA]</scope>
</reference>